<name>A0A2U2ASW5_9GAMM</name>
<evidence type="ECO:0000256" key="1">
    <source>
        <dbReference type="SAM" id="MobiDB-lite"/>
    </source>
</evidence>
<proteinExistence type="predicted"/>
<organism evidence="3 4">
    <name type="scientific">Ignatzschineria cameli</name>
    <dbReference type="NCBI Taxonomy" id="2182793"/>
    <lineage>
        <taxon>Bacteria</taxon>
        <taxon>Pseudomonadati</taxon>
        <taxon>Pseudomonadota</taxon>
        <taxon>Gammaproteobacteria</taxon>
        <taxon>Cardiobacteriales</taxon>
        <taxon>Ignatzschineriaceae</taxon>
        <taxon>Ignatzschineria</taxon>
    </lineage>
</organism>
<dbReference type="Proteomes" id="UP000245059">
    <property type="component" value="Unassembled WGS sequence"/>
</dbReference>
<feature type="compositionally biased region" description="Low complexity" evidence="1">
    <location>
        <begin position="15"/>
        <end position="26"/>
    </location>
</feature>
<evidence type="ECO:0000313" key="4">
    <source>
        <dbReference type="Proteomes" id="UP000245059"/>
    </source>
</evidence>
<protein>
    <recommendedName>
        <fullName evidence="5">DUF2207 domain-containing protein</fullName>
    </recommendedName>
</protein>
<feature type="transmembrane region" description="Helical" evidence="2">
    <location>
        <begin position="81"/>
        <end position="101"/>
    </location>
</feature>
<feature type="transmembrane region" description="Helical" evidence="2">
    <location>
        <begin position="107"/>
        <end position="125"/>
    </location>
</feature>
<keyword evidence="2" id="KW-0812">Transmembrane</keyword>
<keyword evidence="2" id="KW-0472">Membrane</keyword>
<evidence type="ECO:0000256" key="2">
    <source>
        <dbReference type="SAM" id="Phobius"/>
    </source>
</evidence>
<feature type="region of interest" description="Disordered" evidence="1">
    <location>
        <begin position="1"/>
        <end position="26"/>
    </location>
</feature>
<dbReference type="EMBL" id="QEWW01000001">
    <property type="protein sequence ID" value="PWD87747.1"/>
    <property type="molecule type" value="Genomic_DNA"/>
</dbReference>
<dbReference type="AlphaFoldDB" id="A0A2U2ASW5"/>
<evidence type="ECO:0008006" key="5">
    <source>
        <dbReference type="Google" id="ProtNLM"/>
    </source>
</evidence>
<sequence>MSSMQTQENFQNDTSSQEANSSEQEAMMSRLLDLQERNLILQGKELDLKEKDLDNQKHLAEKNLDLYANDLQCQRAYKSKLVILGIVFSVFFMIFLAILAYWGKDDIIKTILTFILGALSGAGFIKGKIALSNTDKQ</sequence>
<keyword evidence="2" id="KW-1133">Transmembrane helix</keyword>
<evidence type="ECO:0000313" key="3">
    <source>
        <dbReference type="EMBL" id="PWD87747.1"/>
    </source>
</evidence>
<feature type="compositionally biased region" description="Polar residues" evidence="1">
    <location>
        <begin position="1"/>
        <end position="14"/>
    </location>
</feature>
<reference evidence="4" key="1">
    <citation type="submission" date="2018-05" db="EMBL/GenBank/DDBJ databases">
        <title>Ignatzschineria dubaiensis sp. nov., isolated from necrotic foot tissues of dromedaries (Camelus dromedarius) and associated maggots in Dubai, United Arab Emirates.</title>
        <authorList>
            <person name="Tsang C.C."/>
            <person name="Tang J.Y.M."/>
            <person name="Fong J.Y.H."/>
            <person name="Kinne J."/>
            <person name="Lee H.H."/>
            <person name="Joseph M."/>
            <person name="Jose S."/>
            <person name="Schuster R.K."/>
            <person name="Tang Y."/>
            <person name="Sivakumar S."/>
            <person name="Chen J.H.K."/>
            <person name="Teng J.L.L."/>
            <person name="Lau S.K.P."/>
            <person name="Wernery U."/>
            <person name="Woo P.C.Y."/>
        </authorList>
    </citation>
    <scope>NUCLEOTIDE SEQUENCE [LARGE SCALE GENOMIC DNA]</scope>
    <source>
        <strain evidence="4">UAE-HKU57</strain>
    </source>
</reference>
<accession>A0A2U2ASW5</accession>
<dbReference type="RefSeq" id="WP_094567050.1">
    <property type="nucleotide sequence ID" value="NZ_QEWT01000003.1"/>
</dbReference>
<comment type="caution">
    <text evidence="3">The sequence shown here is derived from an EMBL/GenBank/DDBJ whole genome shotgun (WGS) entry which is preliminary data.</text>
</comment>
<gene>
    <name evidence="3" type="ORF">DC077_00215</name>
</gene>